<sequence length="45" mass="5011">MAAGIKNAVRFRGIHRIASFRAGLGDWLFPGQAQDSLRLRDARTL</sequence>
<organism evidence="1 2">
    <name type="scientific">Christensenella hongkongensis</name>
    <dbReference type="NCBI Taxonomy" id="270498"/>
    <lineage>
        <taxon>Bacteria</taxon>
        <taxon>Bacillati</taxon>
        <taxon>Bacillota</taxon>
        <taxon>Clostridia</taxon>
        <taxon>Christensenellales</taxon>
        <taxon>Christensenellaceae</taxon>
        <taxon>Christensenella</taxon>
    </lineage>
</organism>
<protein>
    <submittedName>
        <fullName evidence="1">Uncharacterized protein</fullName>
    </submittedName>
</protein>
<keyword evidence="2" id="KW-1185">Reference proteome</keyword>
<accession>A0A0M2NIP3</accession>
<dbReference type="Proteomes" id="UP000034076">
    <property type="component" value="Unassembled WGS sequence"/>
</dbReference>
<dbReference type="AlphaFoldDB" id="A0A0M2NIP3"/>
<evidence type="ECO:0000313" key="1">
    <source>
        <dbReference type="EMBL" id="KKI52404.1"/>
    </source>
</evidence>
<dbReference type="EMBL" id="LAYJ01000014">
    <property type="protein sequence ID" value="KKI52404.1"/>
    <property type="molecule type" value="Genomic_DNA"/>
</dbReference>
<proteinExistence type="predicted"/>
<evidence type="ECO:0000313" key="2">
    <source>
        <dbReference type="Proteomes" id="UP000034076"/>
    </source>
</evidence>
<comment type="caution">
    <text evidence="1">The sequence shown here is derived from an EMBL/GenBank/DDBJ whole genome shotgun (WGS) entry which is preliminary data.</text>
</comment>
<name>A0A0M2NIP3_9FIRM</name>
<gene>
    <name evidence="1" type="ORF">CHK_0068</name>
</gene>
<reference evidence="1 2" key="1">
    <citation type="submission" date="2015-04" db="EMBL/GenBank/DDBJ databases">
        <title>Draft genome sequence of bacteremic isolate Catabacter hongkongensis type strain HKU16T.</title>
        <authorList>
            <person name="Lau S.K."/>
            <person name="Teng J.L."/>
            <person name="Huang Y."/>
            <person name="Curreem S.O."/>
            <person name="Tsui S.K."/>
            <person name="Woo P.C."/>
        </authorList>
    </citation>
    <scope>NUCLEOTIDE SEQUENCE [LARGE SCALE GENOMIC DNA]</scope>
    <source>
        <strain evidence="1 2">HKU16</strain>
    </source>
</reference>